<evidence type="ECO:0000313" key="3">
    <source>
        <dbReference type="Proteomes" id="UP001054945"/>
    </source>
</evidence>
<protein>
    <submittedName>
        <fullName evidence="2">Uncharacterized protein</fullName>
    </submittedName>
</protein>
<keyword evidence="3" id="KW-1185">Reference proteome</keyword>
<feature type="region of interest" description="Disordered" evidence="1">
    <location>
        <begin position="1"/>
        <end position="24"/>
    </location>
</feature>
<dbReference type="AlphaFoldDB" id="A0AAV4R5D7"/>
<dbReference type="Proteomes" id="UP001054945">
    <property type="component" value="Unassembled WGS sequence"/>
</dbReference>
<accession>A0AAV4R5D7</accession>
<name>A0AAV4R5D7_CAEEX</name>
<proteinExistence type="predicted"/>
<reference evidence="2 3" key="1">
    <citation type="submission" date="2021-06" db="EMBL/GenBank/DDBJ databases">
        <title>Caerostris extrusa draft genome.</title>
        <authorList>
            <person name="Kono N."/>
            <person name="Arakawa K."/>
        </authorList>
    </citation>
    <scope>NUCLEOTIDE SEQUENCE [LARGE SCALE GENOMIC DNA]</scope>
</reference>
<evidence type="ECO:0000313" key="2">
    <source>
        <dbReference type="EMBL" id="GIY16274.1"/>
    </source>
</evidence>
<gene>
    <name evidence="2" type="ORF">CEXT_815081</name>
</gene>
<sequence>MLPLQTRVDSNEERTSSTSPTSIETGCVSPIISNWKNSAVGRGVGPLHYTLLNNLNTILLTTLQQVVFTFVVYKHCGLKKQQQ</sequence>
<dbReference type="EMBL" id="BPLR01007355">
    <property type="protein sequence ID" value="GIY16274.1"/>
    <property type="molecule type" value="Genomic_DNA"/>
</dbReference>
<evidence type="ECO:0000256" key="1">
    <source>
        <dbReference type="SAM" id="MobiDB-lite"/>
    </source>
</evidence>
<organism evidence="2 3">
    <name type="scientific">Caerostris extrusa</name>
    <name type="common">Bark spider</name>
    <name type="synonym">Caerostris bankana</name>
    <dbReference type="NCBI Taxonomy" id="172846"/>
    <lineage>
        <taxon>Eukaryota</taxon>
        <taxon>Metazoa</taxon>
        <taxon>Ecdysozoa</taxon>
        <taxon>Arthropoda</taxon>
        <taxon>Chelicerata</taxon>
        <taxon>Arachnida</taxon>
        <taxon>Araneae</taxon>
        <taxon>Araneomorphae</taxon>
        <taxon>Entelegynae</taxon>
        <taxon>Araneoidea</taxon>
        <taxon>Araneidae</taxon>
        <taxon>Caerostris</taxon>
    </lineage>
</organism>
<comment type="caution">
    <text evidence="2">The sequence shown here is derived from an EMBL/GenBank/DDBJ whole genome shotgun (WGS) entry which is preliminary data.</text>
</comment>